<reference evidence="4" key="1">
    <citation type="submission" date="2016-06" db="UniProtKB">
        <authorList>
            <consortium name="WormBaseParasite"/>
        </authorList>
    </citation>
    <scope>IDENTIFICATION</scope>
</reference>
<dbReference type="Gene3D" id="1.20.1280.50">
    <property type="match status" value="1"/>
</dbReference>
<evidence type="ECO:0000259" key="1">
    <source>
        <dbReference type="PROSITE" id="PS50181"/>
    </source>
</evidence>
<reference evidence="2 3" key="2">
    <citation type="submission" date="2018-11" db="EMBL/GenBank/DDBJ databases">
        <authorList>
            <consortium name="Pathogen Informatics"/>
        </authorList>
    </citation>
    <scope>NUCLEOTIDE SEQUENCE [LARGE SCALE GENOMIC DNA]</scope>
</reference>
<dbReference type="InterPro" id="IPR001810">
    <property type="entry name" value="F-box_dom"/>
</dbReference>
<organism evidence="4">
    <name type="scientific">Soboliphyme baturini</name>
    <dbReference type="NCBI Taxonomy" id="241478"/>
    <lineage>
        <taxon>Eukaryota</taxon>
        <taxon>Metazoa</taxon>
        <taxon>Ecdysozoa</taxon>
        <taxon>Nematoda</taxon>
        <taxon>Enoplea</taxon>
        <taxon>Dorylaimia</taxon>
        <taxon>Dioctophymatida</taxon>
        <taxon>Dioctophymatoidea</taxon>
        <taxon>Soboliphymatidae</taxon>
        <taxon>Soboliphyme</taxon>
    </lineage>
</organism>
<dbReference type="Pfam" id="PF12937">
    <property type="entry name" value="F-box-like"/>
    <property type="match status" value="1"/>
</dbReference>
<proteinExistence type="predicted"/>
<accession>A0A183J2F1</accession>
<gene>
    <name evidence="2" type="ORF">SBAD_LOCUS10049</name>
</gene>
<dbReference type="SUPFAM" id="SSF52047">
    <property type="entry name" value="RNI-like"/>
    <property type="match status" value="1"/>
</dbReference>
<evidence type="ECO:0000313" key="4">
    <source>
        <dbReference type="WBParaSite" id="SBAD_0001040501-mRNA-1"/>
    </source>
</evidence>
<dbReference type="PANTHER" id="PTHR20872:SF1">
    <property type="entry name" value="F-BOX DOMAIN-CONTAINING PROTEIN"/>
    <property type="match status" value="1"/>
</dbReference>
<dbReference type="InterPro" id="IPR036047">
    <property type="entry name" value="F-box-like_dom_sf"/>
</dbReference>
<dbReference type="AlphaFoldDB" id="A0A183J2F1"/>
<dbReference type="InterPro" id="IPR032675">
    <property type="entry name" value="LRR_dom_sf"/>
</dbReference>
<feature type="domain" description="F-box" evidence="1">
    <location>
        <begin position="16"/>
        <end position="62"/>
    </location>
</feature>
<dbReference type="PANTHER" id="PTHR20872">
    <property type="match status" value="1"/>
</dbReference>
<sequence>MPAGQPGSTMDNGDTAHEWSSLPVVILAKVFGYLSLADVGPASQVCKHWFRMLGRASTWHRIEFDLFGGMAQERWQLRVVQDIVDRGIRSLTIVFVGENPLFYAGLEFCDALYYFLAVDHSLRCTLESLNVSRMPVMFQDSTFQPLATVHWRTLLFLDLQNTQFICQVTPACLYTVVEACVELQDLRVSHFSMSDDVLMLFNDPRRRRPLMHLSLFCRRQEKYSDHDLSEQAWSAVAAHNKDLAVTLKFDFTCTLRKTRDILKPNIPIWNLFLENHVTAYEIYYTAQFYAKTLRKLVVQCRYNEDVQDSLLAVAEACRQLQSLHVMCVLDQGAIDRIFELLPQVRSSGNYTLKSDLEPAPWNTDEILDCLILPSKR</sequence>
<dbReference type="SUPFAM" id="SSF81383">
    <property type="entry name" value="F-box domain"/>
    <property type="match status" value="1"/>
</dbReference>
<evidence type="ECO:0000313" key="2">
    <source>
        <dbReference type="EMBL" id="VDP28450.1"/>
    </source>
</evidence>
<dbReference type="WBParaSite" id="SBAD_0001040501-mRNA-1">
    <property type="protein sequence ID" value="SBAD_0001040501-mRNA-1"/>
    <property type="gene ID" value="SBAD_0001040501"/>
</dbReference>
<dbReference type="PROSITE" id="PS50181">
    <property type="entry name" value="FBOX"/>
    <property type="match status" value="1"/>
</dbReference>
<keyword evidence="3" id="KW-1185">Reference proteome</keyword>
<name>A0A183J2F1_9BILA</name>
<dbReference type="OrthoDB" id="3219396at2759"/>
<evidence type="ECO:0000313" key="3">
    <source>
        <dbReference type="Proteomes" id="UP000270296"/>
    </source>
</evidence>
<dbReference type="EMBL" id="UZAM01013529">
    <property type="protein sequence ID" value="VDP28450.1"/>
    <property type="molecule type" value="Genomic_DNA"/>
</dbReference>
<dbReference type="Proteomes" id="UP000270296">
    <property type="component" value="Unassembled WGS sequence"/>
</dbReference>
<dbReference type="Gene3D" id="3.80.10.10">
    <property type="entry name" value="Ribonuclease Inhibitor"/>
    <property type="match status" value="1"/>
</dbReference>
<protein>
    <submittedName>
        <fullName evidence="4">F-box domain-containing protein</fullName>
    </submittedName>
</protein>